<dbReference type="FunFam" id="3.40.50.720:FF:000084">
    <property type="entry name" value="Short-chain dehydrogenase reductase"/>
    <property type="match status" value="1"/>
</dbReference>
<keyword evidence="5" id="KW-1185">Reference proteome</keyword>
<reference evidence="3 5" key="1">
    <citation type="journal article" date="2016" name="Front. Microbiol.">
        <title>Genome Sequence of the Piezophilic, Mesophilic Sulfate-Reducing Bacterium Desulfovibrio indicus J2T.</title>
        <authorList>
            <person name="Cao J."/>
            <person name="Maignien L."/>
            <person name="Shao Z."/>
            <person name="Alain K."/>
            <person name="Jebbar M."/>
        </authorList>
    </citation>
    <scope>NUCLEOTIDE SEQUENCE [LARGE SCALE GENOMIC DNA]</scope>
    <source>
        <strain evidence="3 5">J2</strain>
    </source>
</reference>
<dbReference type="InterPro" id="IPR036291">
    <property type="entry name" value="NAD(P)-bd_dom_sf"/>
</dbReference>
<evidence type="ECO:0000256" key="2">
    <source>
        <dbReference type="ARBA" id="ARBA00023002"/>
    </source>
</evidence>
<protein>
    <submittedName>
        <fullName evidence="4">NAD(P)-dependent dehydrogenase (Short-subunit alcohol dehydrogenase family)</fullName>
    </submittedName>
    <submittedName>
        <fullName evidence="3">Short-chain dehydrogenase</fullName>
    </submittedName>
</protein>
<dbReference type="EMBL" id="CP014206">
    <property type="protein sequence ID" value="AMK11487.1"/>
    <property type="molecule type" value="Genomic_DNA"/>
</dbReference>
<dbReference type="SUPFAM" id="SSF51735">
    <property type="entry name" value="NAD(P)-binding Rossmann-fold domains"/>
    <property type="match status" value="1"/>
</dbReference>
<evidence type="ECO:0000313" key="5">
    <source>
        <dbReference type="Proteomes" id="UP000055611"/>
    </source>
</evidence>
<evidence type="ECO:0000313" key="3">
    <source>
        <dbReference type="EMBL" id="AMK11487.1"/>
    </source>
</evidence>
<evidence type="ECO:0000313" key="4">
    <source>
        <dbReference type="EMBL" id="TDT89887.1"/>
    </source>
</evidence>
<organism evidence="4 6">
    <name type="scientific">Pseudodesulfovibrio indicus</name>
    <dbReference type="NCBI Taxonomy" id="1716143"/>
    <lineage>
        <taxon>Bacteria</taxon>
        <taxon>Pseudomonadati</taxon>
        <taxon>Thermodesulfobacteriota</taxon>
        <taxon>Desulfovibrionia</taxon>
        <taxon>Desulfovibrionales</taxon>
        <taxon>Desulfovibrionaceae</taxon>
    </lineage>
</organism>
<dbReference type="Proteomes" id="UP000295506">
    <property type="component" value="Unassembled WGS sequence"/>
</dbReference>
<comment type="similarity">
    <text evidence="1">Belongs to the short-chain dehydrogenases/reductases (SDR) family.</text>
</comment>
<dbReference type="EMBL" id="SOBK01000003">
    <property type="protein sequence ID" value="TDT89887.1"/>
    <property type="molecule type" value="Genomic_DNA"/>
</dbReference>
<proteinExistence type="inferred from homology"/>
<dbReference type="Proteomes" id="UP000055611">
    <property type="component" value="Chromosome"/>
</dbReference>
<keyword evidence="2" id="KW-0560">Oxidoreductase</keyword>
<dbReference type="PANTHER" id="PTHR42760">
    <property type="entry name" value="SHORT-CHAIN DEHYDROGENASES/REDUCTASES FAMILY MEMBER"/>
    <property type="match status" value="1"/>
</dbReference>
<dbReference type="PRINTS" id="PR00081">
    <property type="entry name" value="GDHRDH"/>
</dbReference>
<reference evidence="4 6" key="2">
    <citation type="submission" date="2019-03" db="EMBL/GenBank/DDBJ databases">
        <title>Genomic Encyclopedia of Type Strains, Phase IV (KMG-IV): sequencing the most valuable type-strain genomes for metagenomic binning, comparative biology and taxonomic classification.</title>
        <authorList>
            <person name="Goeker M."/>
        </authorList>
    </citation>
    <scope>NUCLEOTIDE SEQUENCE [LARGE SCALE GENOMIC DNA]</scope>
    <source>
        <strain evidence="4 6">DSM 101483</strain>
    </source>
</reference>
<name>A0A126QNT7_9BACT</name>
<dbReference type="GO" id="GO:0016616">
    <property type="term" value="F:oxidoreductase activity, acting on the CH-OH group of donors, NAD or NADP as acceptor"/>
    <property type="evidence" value="ECO:0007669"/>
    <property type="project" value="TreeGrafter"/>
</dbReference>
<dbReference type="Gene3D" id="3.40.50.720">
    <property type="entry name" value="NAD(P)-binding Rossmann-like Domain"/>
    <property type="match status" value="1"/>
</dbReference>
<evidence type="ECO:0000256" key="1">
    <source>
        <dbReference type="ARBA" id="ARBA00006484"/>
    </source>
</evidence>
<dbReference type="InterPro" id="IPR002347">
    <property type="entry name" value="SDR_fam"/>
</dbReference>
<dbReference type="KEGG" id="dej:AWY79_10350"/>
<dbReference type="AlphaFoldDB" id="A0A126QNT7"/>
<accession>A0A126QNT7</accession>
<dbReference type="Pfam" id="PF13561">
    <property type="entry name" value="adh_short_C2"/>
    <property type="match status" value="1"/>
</dbReference>
<sequence>MKKIKELMDLSGRTALVTGGAGYIGHAFCDALAENGANVAVLDIDGLRAEETADAVASEYGVKTMGLGVDLADTPAVVAVPAKVAEALGGLDILVNCAGFVGTSKLSGWVTEFEEQSVDTWRAALETNLTAPFALIQAATPLLRASGHGSVVNIGSTYGVVGPDMSLYEGTAMGNPAAYGASKGGLTQLTRWLATVLGPDNIRVNCISPGGVARGQDPKFVERYVTRTPLKRMGTEEDMKGALLYLASDLSAYVTGQNLLVDGGWTAW</sequence>
<gene>
    <name evidence="3" type="ORF">AWY79_10350</name>
    <name evidence="4" type="ORF">EDC59_103185</name>
</gene>
<dbReference type="OrthoDB" id="5290448at2"/>
<dbReference type="PANTHER" id="PTHR42760:SF133">
    <property type="entry name" value="3-OXOACYL-[ACYL-CARRIER-PROTEIN] REDUCTASE"/>
    <property type="match status" value="1"/>
</dbReference>
<evidence type="ECO:0000313" key="6">
    <source>
        <dbReference type="Proteomes" id="UP000295506"/>
    </source>
</evidence>
<dbReference type="PRINTS" id="PR00080">
    <property type="entry name" value="SDRFAMILY"/>
</dbReference>
<dbReference type="RefSeq" id="WP_066803278.1">
    <property type="nucleotide sequence ID" value="NZ_CP014206.1"/>
</dbReference>